<evidence type="ECO:0000256" key="1">
    <source>
        <dbReference type="ARBA" id="ARBA00004123"/>
    </source>
</evidence>
<dbReference type="EMBL" id="VCGU01000459">
    <property type="protein sequence ID" value="TRY62118.1"/>
    <property type="molecule type" value="Genomic_DNA"/>
</dbReference>
<feature type="domain" description="C2H2-type" evidence="9">
    <location>
        <begin position="397"/>
        <end position="420"/>
    </location>
</feature>
<dbReference type="FunFam" id="3.30.160.60:FF:000021">
    <property type="entry name" value="Basic krueppel-like factor 3"/>
    <property type="match status" value="1"/>
</dbReference>
<dbReference type="InterPro" id="IPR036236">
    <property type="entry name" value="Znf_C2H2_sf"/>
</dbReference>
<gene>
    <name evidence="10" type="ORF">TCAL_13938</name>
</gene>
<keyword evidence="3" id="KW-0677">Repeat</keyword>
<feature type="region of interest" description="Disordered" evidence="8">
    <location>
        <begin position="55"/>
        <end position="100"/>
    </location>
</feature>
<proteinExistence type="predicted"/>
<dbReference type="GO" id="GO:0000981">
    <property type="term" value="F:DNA-binding transcription factor activity, RNA polymerase II-specific"/>
    <property type="evidence" value="ECO:0007669"/>
    <property type="project" value="TreeGrafter"/>
</dbReference>
<dbReference type="Proteomes" id="UP000318571">
    <property type="component" value="Chromosome 8"/>
</dbReference>
<dbReference type="PROSITE" id="PS50157">
    <property type="entry name" value="ZINC_FINGER_C2H2_2"/>
    <property type="match status" value="3"/>
</dbReference>
<keyword evidence="2" id="KW-0479">Metal-binding</keyword>
<organism evidence="10 11">
    <name type="scientific">Tigriopus californicus</name>
    <name type="common">Marine copepod</name>
    <dbReference type="NCBI Taxonomy" id="6832"/>
    <lineage>
        <taxon>Eukaryota</taxon>
        <taxon>Metazoa</taxon>
        <taxon>Ecdysozoa</taxon>
        <taxon>Arthropoda</taxon>
        <taxon>Crustacea</taxon>
        <taxon>Multicrustacea</taxon>
        <taxon>Hexanauplia</taxon>
        <taxon>Copepoda</taxon>
        <taxon>Harpacticoida</taxon>
        <taxon>Harpacticidae</taxon>
        <taxon>Tigriopus</taxon>
    </lineage>
</organism>
<evidence type="ECO:0000256" key="3">
    <source>
        <dbReference type="ARBA" id="ARBA00022737"/>
    </source>
</evidence>
<sequence length="420" mass="46751">MDVVGFLPNEDVRMDPLDLDVLNVDGLSANWNNFDNFAQKTAPCNVPFTLSCHSDSSSTRNTSIQNRRSSNDSISVHSDNSSPSQTSFYSPDSSFGESKSAFHGRTDAGIHNQDMYNIMSLDGLVLQELSNEPGPIQLVSQESPFSSRMAPDETVSMSPSPYSIASFDETLLPEPTKGGIPIKCTPGIGPEGSLFLTPPSSPEDASIFCSILDTTKSHSSLAMPSLPKLKNNILRPGQSFLPSTLTTDQSVLPLLSYNERQSNHPTPNFKCNAISPLINEHSPQAVQSLSALPRHSNYQQQYRHQQAALQNRSRHRNSSKRDSEGSNETLTDKRRIHFCFYPDCGKVYTKSSHLKAHQRTHTGEKPYSCNWVGCEWRFARSDELTRHLRKHTGVKPFKCGLCGRSFSRSDHLALHMKRHQ</sequence>
<evidence type="ECO:0000256" key="2">
    <source>
        <dbReference type="ARBA" id="ARBA00022723"/>
    </source>
</evidence>
<reference evidence="10 11" key="1">
    <citation type="journal article" date="2018" name="Nat. Ecol. Evol.">
        <title>Genomic signatures of mitonuclear coevolution across populations of Tigriopus californicus.</title>
        <authorList>
            <person name="Barreto F.S."/>
            <person name="Watson E.T."/>
            <person name="Lima T.G."/>
            <person name="Willett C.S."/>
            <person name="Edmands S."/>
            <person name="Li W."/>
            <person name="Burton R.S."/>
        </authorList>
    </citation>
    <scope>NUCLEOTIDE SEQUENCE [LARGE SCALE GENOMIC DNA]</scope>
    <source>
        <strain evidence="10 11">San Diego</strain>
    </source>
</reference>
<dbReference type="AlphaFoldDB" id="A0A553N9K5"/>
<dbReference type="Pfam" id="PF00096">
    <property type="entry name" value="zf-C2H2"/>
    <property type="match status" value="3"/>
</dbReference>
<feature type="domain" description="C2H2-type" evidence="9">
    <location>
        <begin position="337"/>
        <end position="366"/>
    </location>
</feature>
<evidence type="ECO:0000256" key="6">
    <source>
        <dbReference type="ARBA" id="ARBA00023242"/>
    </source>
</evidence>
<keyword evidence="11" id="KW-1185">Reference proteome</keyword>
<evidence type="ECO:0000313" key="10">
    <source>
        <dbReference type="EMBL" id="TRY62118.1"/>
    </source>
</evidence>
<dbReference type="SMART" id="SM00355">
    <property type="entry name" value="ZnF_C2H2"/>
    <property type="match status" value="3"/>
</dbReference>
<evidence type="ECO:0000313" key="11">
    <source>
        <dbReference type="Proteomes" id="UP000318571"/>
    </source>
</evidence>
<evidence type="ECO:0000256" key="7">
    <source>
        <dbReference type="PROSITE-ProRule" id="PRU00042"/>
    </source>
</evidence>
<evidence type="ECO:0000256" key="4">
    <source>
        <dbReference type="ARBA" id="ARBA00022771"/>
    </source>
</evidence>
<keyword evidence="4 7" id="KW-0863">Zinc-finger</keyword>
<dbReference type="PROSITE" id="PS00028">
    <property type="entry name" value="ZINC_FINGER_C2H2_1"/>
    <property type="match status" value="3"/>
</dbReference>
<dbReference type="OrthoDB" id="4748970at2759"/>
<feature type="domain" description="C2H2-type" evidence="9">
    <location>
        <begin position="367"/>
        <end position="396"/>
    </location>
</feature>
<feature type="region of interest" description="Disordered" evidence="8">
    <location>
        <begin position="298"/>
        <end position="329"/>
    </location>
</feature>
<feature type="compositionally biased region" description="Polar residues" evidence="8">
    <location>
        <begin position="55"/>
        <end position="97"/>
    </location>
</feature>
<dbReference type="GO" id="GO:0000978">
    <property type="term" value="F:RNA polymerase II cis-regulatory region sequence-specific DNA binding"/>
    <property type="evidence" value="ECO:0007669"/>
    <property type="project" value="TreeGrafter"/>
</dbReference>
<dbReference type="InterPro" id="IPR013087">
    <property type="entry name" value="Znf_C2H2_type"/>
</dbReference>
<dbReference type="STRING" id="6832.A0A553N9K5"/>
<keyword evidence="5" id="KW-0862">Zinc</keyword>
<keyword evidence="6" id="KW-0539">Nucleus</keyword>
<accession>A0A553N9K5</accession>
<evidence type="ECO:0000256" key="5">
    <source>
        <dbReference type="ARBA" id="ARBA00022833"/>
    </source>
</evidence>
<protein>
    <recommendedName>
        <fullName evidence="9">C2H2-type domain-containing protein</fullName>
    </recommendedName>
</protein>
<dbReference type="GO" id="GO:0005634">
    <property type="term" value="C:nucleus"/>
    <property type="evidence" value="ECO:0007669"/>
    <property type="project" value="UniProtKB-SubCell"/>
</dbReference>
<dbReference type="FunFam" id="3.30.160.60:FF:000018">
    <property type="entry name" value="Krueppel-like factor 15"/>
    <property type="match status" value="1"/>
</dbReference>
<dbReference type="PANTHER" id="PTHR23235">
    <property type="entry name" value="KRUEPPEL-LIKE TRANSCRIPTION FACTOR"/>
    <property type="match status" value="1"/>
</dbReference>
<dbReference type="Gene3D" id="3.30.160.60">
    <property type="entry name" value="Classic Zinc Finger"/>
    <property type="match status" value="3"/>
</dbReference>
<evidence type="ECO:0000259" key="9">
    <source>
        <dbReference type="PROSITE" id="PS50157"/>
    </source>
</evidence>
<dbReference type="OMA" id="EDASIFC"/>
<evidence type="ECO:0000256" key="8">
    <source>
        <dbReference type="SAM" id="MobiDB-lite"/>
    </source>
</evidence>
<dbReference type="FunFam" id="3.30.160.60:FF:000624">
    <property type="entry name" value="zinc finger protein 697"/>
    <property type="match status" value="1"/>
</dbReference>
<dbReference type="PANTHER" id="PTHR23235:SF120">
    <property type="entry name" value="KRUPPEL-LIKE FACTOR 15"/>
    <property type="match status" value="1"/>
</dbReference>
<feature type="compositionally biased region" description="Low complexity" evidence="8">
    <location>
        <begin position="298"/>
        <end position="311"/>
    </location>
</feature>
<comment type="caution">
    <text evidence="10">The sequence shown here is derived from an EMBL/GenBank/DDBJ whole genome shotgun (WGS) entry which is preliminary data.</text>
</comment>
<dbReference type="SUPFAM" id="SSF57667">
    <property type="entry name" value="beta-beta-alpha zinc fingers"/>
    <property type="match status" value="2"/>
</dbReference>
<comment type="subcellular location">
    <subcellularLocation>
        <location evidence="1">Nucleus</location>
    </subcellularLocation>
</comment>
<dbReference type="GO" id="GO:0008270">
    <property type="term" value="F:zinc ion binding"/>
    <property type="evidence" value="ECO:0007669"/>
    <property type="project" value="UniProtKB-KW"/>
</dbReference>
<name>A0A553N9K5_TIGCA</name>